<evidence type="ECO:0000256" key="2">
    <source>
        <dbReference type="SAM" id="Phobius"/>
    </source>
</evidence>
<keyword evidence="2" id="KW-0812">Transmembrane</keyword>
<name>A0A1I9YI93_9BURK</name>
<dbReference type="KEGG" id="pspw:BJG93_11905"/>
<evidence type="ECO:0000313" key="3">
    <source>
        <dbReference type="EMBL" id="APA86026.1"/>
    </source>
</evidence>
<keyword evidence="2" id="KW-0472">Membrane</keyword>
<sequence length="265" mass="28992">MRKSRGGPPDTLARLFLDVTGELPDDASVLRMRRVSGALNLRDNDALWSVLVMLEYYGRLYEVMPERIRQAGAGSLDGVRTEAHAATDALMAQHRDALARCKATIELAERMTDEHEARYRAALAELDRQALTVLVERASGRLARMVGNRLVGVTAMAAREQRHRLDAAVASFERGVMRRVVRACYELMVFALVVLLLSAGAGWWAGSHLMRVGGVTSTRASQSWSVAPARNAAASRSMREGVSFWSIPVIGTLQPSSSAGASDKW</sequence>
<dbReference type="EMBL" id="CP017561">
    <property type="protein sequence ID" value="APA86026.1"/>
    <property type="molecule type" value="Genomic_DNA"/>
</dbReference>
<reference evidence="3" key="2">
    <citation type="submission" date="2021-06" db="EMBL/GenBank/DDBJ databases">
        <authorList>
            <person name="Rogers T.H."/>
            <person name="Ramsay J.P."/>
            <person name="Wang P."/>
            <person name="Terpolilli J."/>
        </authorList>
    </citation>
    <scope>NUCLEOTIDE SEQUENCE [LARGE SCALE GENOMIC DNA]</scope>
    <source>
        <strain evidence="3">WSM5005</strain>
    </source>
</reference>
<gene>
    <name evidence="3" type="ORF">BJG93_11905</name>
</gene>
<dbReference type="STRING" id="754502.BJG93_11905"/>
<feature type="coiled-coil region" evidence="1">
    <location>
        <begin position="91"/>
        <end position="125"/>
    </location>
</feature>
<accession>A0A1I9YI93</accession>
<keyword evidence="2" id="KW-1133">Transmembrane helix</keyword>
<evidence type="ECO:0000256" key="1">
    <source>
        <dbReference type="SAM" id="Coils"/>
    </source>
</evidence>
<dbReference type="RefSeq" id="WP_027199463.1">
    <property type="nucleotide sequence ID" value="NZ_CP017561.2"/>
</dbReference>
<proteinExistence type="predicted"/>
<reference evidence="3" key="1">
    <citation type="submission" date="2016-09" db="EMBL/GenBank/DDBJ databases">
        <title>The Complete Genome of Burkholderia sprentiae wsm5005.</title>
        <authorList>
            <person name="De Meyer S."/>
            <person name="Wang P."/>
            <person name="Terpolilli J."/>
        </authorList>
    </citation>
    <scope>NUCLEOTIDE SEQUENCE [LARGE SCALE GENOMIC DNA]</scope>
    <source>
        <strain evidence="3">WSM5005</strain>
    </source>
</reference>
<dbReference type="OrthoDB" id="7223883at2"/>
<dbReference type="AlphaFoldDB" id="A0A1I9YI93"/>
<dbReference type="Proteomes" id="UP000179860">
    <property type="component" value="Chromosome 1"/>
</dbReference>
<feature type="transmembrane region" description="Helical" evidence="2">
    <location>
        <begin position="183"/>
        <end position="205"/>
    </location>
</feature>
<protein>
    <submittedName>
        <fullName evidence="3">Uncharacterized protein</fullName>
    </submittedName>
</protein>
<keyword evidence="1" id="KW-0175">Coiled coil</keyword>
<organism evidence="3 4">
    <name type="scientific">Paraburkholderia sprentiae WSM5005</name>
    <dbReference type="NCBI Taxonomy" id="754502"/>
    <lineage>
        <taxon>Bacteria</taxon>
        <taxon>Pseudomonadati</taxon>
        <taxon>Pseudomonadota</taxon>
        <taxon>Betaproteobacteria</taxon>
        <taxon>Burkholderiales</taxon>
        <taxon>Burkholderiaceae</taxon>
        <taxon>Paraburkholderia</taxon>
    </lineage>
</organism>
<evidence type="ECO:0000313" key="4">
    <source>
        <dbReference type="Proteomes" id="UP000179860"/>
    </source>
</evidence>
<keyword evidence="4" id="KW-1185">Reference proteome</keyword>